<gene>
    <name evidence="2" type="ORF">ST47_g5125</name>
</gene>
<accession>A0A163EIX6</accession>
<dbReference type="Proteomes" id="UP000076837">
    <property type="component" value="Unassembled WGS sequence"/>
</dbReference>
<feature type="compositionally biased region" description="Basic and acidic residues" evidence="1">
    <location>
        <begin position="75"/>
        <end position="103"/>
    </location>
</feature>
<feature type="compositionally biased region" description="Acidic residues" evidence="1">
    <location>
        <begin position="163"/>
        <end position="174"/>
    </location>
</feature>
<sequence>MANVWTQMGYVPPRGQCNYKQSIVSPRCPCLRFMLHPLKACHDSSLDYQLVLTSLKSSSSYECDGCNHHASFHSMENKSEDEIRKKWEQEAKDKVAREEEAAQRPKKRPRAINYLDDADKTNDLLKLLEVTPERSRSATRTRGGVVKSRRAAGTRAKSRITELTEEEEDVVELD</sequence>
<feature type="region of interest" description="Disordered" evidence="1">
    <location>
        <begin position="74"/>
        <end position="115"/>
    </location>
</feature>
<dbReference type="EMBL" id="JYNV01000186">
    <property type="protein sequence ID" value="KZM23718.1"/>
    <property type="molecule type" value="Genomic_DNA"/>
</dbReference>
<feature type="region of interest" description="Disordered" evidence="1">
    <location>
        <begin position="131"/>
        <end position="174"/>
    </location>
</feature>
<feature type="compositionally biased region" description="Basic residues" evidence="1">
    <location>
        <begin position="147"/>
        <end position="158"/>
    </location>
</feature>
<evidence type="ECO:0000313" key="3">
    <source>
        <dbReference type="Proteomes" id="UP000076837"/>
    </source>
</evidence>
<name>A0A163EIX6_DIDRA</name>
<protein>
    <submittedName>
        <fullName evidence="2">Uncharacterized protein</fullName>
    </submittedName>
</protein>
<organism evidence="2 3">
    <name type="scientific">Didymella rabiei</name>
    <name type="common">Chickpea ascochyta blight fungus</name>
    <name type="synonym">Mycosphaerella rabiei</name>
    <dbReference type="NCBI Taxonomy" id="5454"/>
    <lineage>
        <taxon>Eukaryota</taxon>
        <taxon>Fungi</taxon>
        <taxon>Dikarya</taxon>
        <taxon>Ascomycota</taxon>
        <taxon>Pezizomycotina</taxon>
        <taxon>Dothideomycetes</taxon>
        <taxon>Pleosporomycetidae</taxon>
        <taxon>Pleosporales</taxon>
        <taxon>Pleosporineae</taxon>
        <taxon>Didymellaceae</taxon>
        <taxon>Ascochyta</taxon>
    </lineage>
</organism>
<proteinExistence type="predicted"/>
<evidence type="ECO:0000256" key="1">
    <source>
        <dbReference type="SAM" id="MobiDB-lite"/>
    </source>
</evidence>
<evidence type="ECO:0000313" key="2">
    <source>
        <dbReference type="EMBL" id="KZM23718.1"/>
    </source>
</evidence>
<reference evidence="2 3" key="1">
    <citation type="journal article" date="2016" name="Sci. Rep.">
        <title>Draft genome sequencing and secretome analysis of fungal phytopathogen Ascochyta rabiei provides insight into the necrotrophic effector repertoire.</title>
        <authorList>
            <person name="Verma S."/>
            <person name="Gazara R.K."/>
            <person name="Nizam S."/>
            <person name="Parween S."/>
            <person name="Chattopadhyay D."/>
            <person name="Verma P.K."/>
        </authorList>
    </citation>
    <scope>NUCLEOTIDE SEQUENCE [LARGE SCALE GENOMIC DNA]</scope>
    <source>
        <strain evidence="2 3">ArDII</strain>
    </source>
</reference>
<keyword evidence="3" id="KW-1185">Reference proteome</keyword>
<comment type="caution">
    <text evidence="2">The sequence shown here is derived from an EMBL/GenBank/DDBJ whole genome shotgun (WGS) entry which is preliminary data.</text>
</comment>
<dbReference type="AlphaFoldDB" id="A0A163EIX6"/>